<dbReference type="AlphaFoldDB" id="A0A3M2QL83"/>
<feature type="non-terminal residue" evidence="1">
    <location>
        <position position="59"/>
    </location>
</feature>
<evidence type="ECO:0000313" key="2">
    <source>
        <dbReference type="Proteomes" id="UP000277212"/>
    </source>
</evidence>
<comment type="caution">
    <text evidence="1">The sequence shown here is derived from an EMBL/GenBank/DDBJ whole genome shotgun (WGS) entry which is preliminary data.</text>
</comment>
<reference evidence="1 2" key="1">
    <citation type="submission" date="2017-06" db="EMBL/GenBank/DDBJ databases">
        <title>Comparative genomic analysis of Ambrosia Fusariam Clade fungi.</title>
        <authorList>
            <person name="Stajich J.E."/>
            <person name="Carrillo J."/>
            <person name="Kijimoto T."/>
            <person name="Eskalen A."/>
            <person name="O'Donnell K."/>
            <person name="Kasson M."/>
        </authorList>
    </citation>
    <scope>NUCLEOTIDE SEQUENCE [LARGE SCALE GENOMIC DNA]</scope>
    <source>
        <strain evidence="1">UCR3666</strain>
    </source>
</reference>
<sequence length="59" mass="6064">RGWPGSRVRRPRGVVERWARALGESAAGVGGRSYCDTGHGAVGGVCSCTCQCPICQSAA</sequence>
<feature type="non-terminal residue" evidence="1">
    <location>
        <position position="1"/>
    </location>
</feature>
<organism evidence="1 2">
    <name type="scientific">Fusarium kuroshium</name>
    <dbReference type="NCBI Taxonomy" id="2010991"/>
    <lineage>
        <taxon>Eukaryota</taxon>
        <taxon>Fungi</taxon>
        <taxon>Dikarya</taxon>
        <taxon>Ascomycota</taxon>
        <taxon>Pezizomycotina</taxon>
        <taxon>Sordariomycetes</taxon>
        <taxon>Hypocreomycetidae</taxon>
        <taxon>Hypocreales</taxon>
        <taxon>Nectriaceae</taxon>
        <taxon>Fusarium</taxon>
        <taxon>Fusarium solani species complex</taxon>
    </lineage>
</organism>
<protein>
    <submittedName>
        <fullName evidence="1">Uncharacterized protein</fullName>
    </submittedName>
</protein>
<name>A0A3M2QL83_9HYPO</name>
<evidence type="ECO:0000313" key="1">
    <source>
        <dbReference type="EMBL" id="RMI89679.1"/>
    </source>
</evidence>
<dbReference type="Proteomes" id="UP000277212">
    <property type="component" value="Unassembled WGS sequence"/>
</dbReference>
<proteinExistence type="predicted"/>
<dbReference type="EMBL" id="NKUJ01001378">
    <property type="protein sequence ID" value="RMI89679.1"/>
    <property type="molecule type" value="Genomic_DNA"/>
</dbReference>
<gene>
    <name evidence="1" type="ORF">CDV36_016651</name>
</gene>
<accession>A0A3M2QL83</accession>
<keyword evidence="2" id="KW-1185">Reference proteome</keyword>